<evidence type="ECO:0000256" key="4">
    <source>
        <dbReference type="ARBA" id="ARBA00023136"/>
    </source>
</evidence>
<evidence type="ECO:0000256" key="5">
    <source>
        <dbReference type="SAM" id="Phobius"/>
    </source>
</evidence>
<feature type="transmembrane region" description="Helical" evidence="5">
    <location>
        <begin position="222"/>
        <end position="246"/>
    </location>
</feature>
<gene>
    <name evidence="7" type="ORF">APAL1065_LOCUS9958</name>
</gene>
<feature type="transmembrane region" description="Helical" evidence="5">
    <location>
        <begin position="180"/>
        <end position="202"/>
    </location>
</feature>
<reference evidence="7" key="1">
    <citation type="submission" date="2021-01" db="EMBL/GenBank/DDBJ databases">
        <authorList>
            <person name="Corre E."/>
            <person name="Pelletier E."/>
            <person name="Niang G."/>
            <person name="Scheremetjew M."/>
            <person name="Finn R."/>
            <person name="Kale V."/>
            <person name="Holt S."/>
            <person name="Cochrane G."/>
            <person name="Meng A."/>
            <person name="Brown T."/>
            <person name="Cohen L."/>
        </authorList>
    </citation>
    <scope>NUCLEOTIDE SEQUENCE</scope>
    <source>
        <strain evidence="7">CCMP125</strain>
    </source>
</reference>
<evidence type="ECO:0000256" key="3">
    <source>
        <dbReference type="ARBA" id="ARBA00022989"/>
    </source>
</evidence>
<proteinExistence type="predicted"/>
<evidence type="ECO:0000313" key="7">
    <source>
        <dbReference type="EMBL" id="CAD9961168.1"/>
    </source>
</evidence>
<evidence type="ECO:0000256" key="1">
    <source>
        <dbReference type="ARBA" id="ARBA00004141"/>
    </source>
</evidence>
<keyword evidence="3 5" id="KW-1133">Transmembrane helix</keyword>
<evidence type="ECO:0000256" key="2">
    <source>
        <dbReference type="ARBA" id="ARBA00022692"/>
    </source>
</evidence>
<accession>A0A7S3DNK8</accession>
<keyword evidence="2 5" id="KW-0812">Transmembrane</keyword>
<dbReference type="AlphaFoldDB" id="A0A7S3DNK8"/>
<dbReference type="EMBL" id="HBHT01014966">
    <property type="protein sequence ID" value="CAD9961168.1"/>
    <property type="molecule type" value="Transcribed_RNA"/>
</dbReference>
<feature type="domain" description="TLC" evidence="6">
    <location>
        <begin position="133"/>
        <end position="289"/>
    </location>
</feature>
<feature type="transmembrane region" description="Helical" evidence="5">
    <location>
        <begin position="267"/>
        <end position="293"/>
    </location>
</feature>
<dbReference type="InterPro" id="IPR006634">
    <property type="entry name" value="TLC-dom"/>
</dbReference>
<protein>
    <recommendedName>
        <fullName evidence="6">TLC domain-containing protein</fullName>
    </recommendedName>
</protein>
<comment type="subcellular location">
    <subcellularLocation>
        <location evidence="1">Membrane</location>
        <topology evidence="1">Multi-pass membrane protein</topology>
    </subcellularLocation>
</comment>
<sequence>MCKETKTAGPPRLLLSLDSCALDDQQPPPHVSIAYSGVVIVGGLLASEMLWRLGLEYLQDLHPVLEPELHRQILARHMGVDVLSLGILAVMGWRARSIVWMVFEQWFFGKKGAVAPAAYMNRMFTKHPEATRIAVFFFWYQVKNSYDTLVWNDGPEYVVHHVFSLITSWVAIGSPFMAHFYAVFFLALCEVSTCVLCVLANFDDEHGVPGLGDAFPLTKIAVGAVFVVLFIVCRVLAWPIFAYLFFQDTKLAFAEMHPVMTTERKWWLRFLNVSLTSLSLLQIVFLAQIFLIGKEELTRAGLL</sequence>
<dbReference type="GO" id="GO:0016020">
    <property type="term" value="C:membrane"/>
    <property type="evidence" value="ECO:0007669"/>
    <property type="project" value="UniProtKB-SubCell"/>
</dbReference>
<name>A0A7S3DNK8_9STRA</name>
<dbReference type="Pfam" id="PF03798">
    <property type="entry name" value="TRAM_LAG1_CLN8"/>
    <property type="match status" value="1"/>
</dbReference>
<keyword evidence="4 5" id="KW-0472">Membrane</keyword>
<organism evidence="7">
    <name type="scientific">Entomoneis paludosa</name>
    <dbReference type="NCBI Taxonomy" id="265537"/>
    <lineage>
        <taxon>Eukaryota</taxon>
        <taxon>Sar</taxon>
        <taxon>Stramenopiles</taxon>
        <taxon>Ochrophyta</taxon>
        <taxon>Bacillariophyta</taxon>
        <taxon>Bacillariophyceae</taxon>
        <taxon>Bacillariophycidae</taxon>
        <taxon>Entomoneidaceae</taxon>
        <taxon>Entomoneis</taxon>
    </lineage>
</organism>
<evidence type="ECO:0000259" key="6">
    <source>
        <dbReference type="Pfam" id="PF03798"/>
    </source>
</evidence>